<reference evidence="1 2" key="1">
    <citation type="journal article" date="2014" name="Genome Announc.">
        <title>Draft Genome Sequence of the Haloacid-Degrading Burkholderia caribensis Strain MBA4.</title>
        <authorList>
            <person name="Pan Y."/>
            <person name="Kong K.F."/>
            <person name="Tsang J.S."/>
        </authorList>
    </citation>
    <scope>NUCLEOTIDE SEQUENCE [LARGE SCALE GENOMIC DNA]</scope>
    <source>
        <strain evidence="1 2">MBA4</strain>
    </source>
</reference>
<dbReference type="Proteomes" id="UP000019146">
    <property type="component" value="Chromosome 2"/>
</dbReference>
<sequence>MAKTIPFPGSNQAARARQAKAMLLPIPRSMAVELILPVHIALDALRRGAGSMSAAQTLTQTMLLTGFLCDLGYGEMTYDQLRTADQALAVTFERGRSSDEWRIDEAHVELLSHIVSTYDAQLQRAPLSALTDASARLDRIMASGDAEPTIRKQA</sequence>
<proteinExistence type="predicted"/>
<protein>
    <recommendedName>
        <fullName evidence="3">Fis family transcriptional regulator</fullName>
    </recommendedName>
</protein>
<dbReference type="KEGG" id="bcai:K788_0000757"/>
<organism evidence="1 2">
    <name type="scientific">Paraburkholderia caribensis MBA4</name>
    <dbReference type="NCBI Taxonomy" id="1323664"/>
    <lineage>
        <taxon>Bacteria</taxon>
        <taxon>Pseudomonadati</taxon>
        <taxon>Pseudomonadota</taxon>
        <taxon>Betaproteobacteria</taxon>
        <taxon>Burkholderiales</taxon>
        <taxon>Burkholderiaceae</taxon>
        <taxon>Paraburkholderia</taxon>
    </lineage>
</organism>
<evidence type="ECO:0000313" key="2">
    <source>
        <dbReference type="Proteomes" id="UP000019146"/>
    </source>
</evidence>
<gene>
    <name evidence="1" type="ORF">K788_0000757</name>
</gene>
<accession>A0A0P0RHP3</accession>
<dbReference type="EMBL" id="CP012747">
    <property type="protein sequence ID" value="ALL68134.1"/>
    <property type="molecule type" value="Genomic_DNA"/>
</dbReference>
<evidence type="ECO:0008006" key="3">
    <source>
        <dbReference type="Google" id="ProtNLM"/>
    </source>
</evidence>
<evidence type="ECO:0000313" key="1">
    <source>
        <dbReference type="EMBL" id="ALL68134.1"/>
    </source>
</evidence>
<dbReference type="GeneID" id="69971884"/>
<dbReference type="RefSeq" id="WP_035998850.1">
    <property type="nucleotide sequence ID" value="NZ_CP012747.1"/>
</dbReference>
<name>A0A0P0RHP3_9BURK</name>
<dbReference type="AlphaFoldDB" id="A0A0P0RHP3"/>